<proteinExistence type="predicted"/>
<comment type="caution">
    <text evidence="1">The sequence shown here is derived from an EMBL/GenBank/DDBJ whole genome shotgun (WGS) entry which is preliminary data.</text>
</comment>
<dbReference type="EMBL" id="LAZR01011239">
    <property type="protein sequence ID" value="KKM62722.1"/>
    <property type="molecule type" value="Genomic_DNA"/>
</dbReference>
<protein>
    <submittedName>
        <fullName evidence="1">Uncharacterized protein</fullName>
    </submittedName>
</protein>
<sequence length="68" mass="7546">MNYEEFEETHMVSGSLSHDPAALEDLAKGKNTSPLILTELSKDESRIVRHYVATNPNTSSKVLTILSE</sequence>
<name>A0A0F9M0C1_9ZZZZ</name>
<evidence type="ECO:0000313" key="1">
    <source>
        <dbReference type="EMBL" id="KKM62722.1"/>
    </source>
</evidence>
<feature type="non-terminal residue" evidence="1">
    <location>
        <position position="68"/>
    </location>
</feature>
<reference evidence="1" key="1">
    <citation type="journal article" date="2015" name="Nature">
        <title>Complex archaea that bridge the gap between prokaryotes and eukaryotes.</title>
        <authorList>
            <person name="Spang A."/>
            <person name="Saw J.H."/>
            <person name="Jorgensen S.L."/>
            <person name="Zaremba-Niedzwiedzka K."/>
            <person name="Martijn J."/>
            <person name="Lind A.E."/>
            <person name="van Eijk R."/>
            <person name="Schleper C."/>
            <person name="Guy L."/>
            <person name="Ettema T.J."/>
        </authorList>
    </citation>
    <scope>NUCLEOTIDE SEQUENCE</scope>
</reference>
<gene>
    <name evidence="1" type="ORF">LCGC14_1518850</name>
</gene>
<dbReference type="AlphaFoldDB" id="A0A0F9M0C1"/>
<accession>A0A0F9M0C1</accession>
<organism evidence="1">
    <name type="scientific">marine sediment metagenome</name>
    <dbReference type="NCBI Taxonomy" id="412755"/>
    <lineage>
        <taxon>unclassified sequences</taxon>
        <taxon>metagenomes</taxon>
        <taxon>ecological metagenomes</taxon>
    </lineage>
</organism>